<dbReference type="PROSITE" id="PS51257">
    <property type="entry name" value="PROKAR_LIPOPROTEIN"/>
    <property type="match status" value="1"/>
</dbReference>
<reference evidence="2" key="1">
    <citation type="journal article" date="2022" name="J Environ Chem Eng">
        <title>Biodegradation of petroleum oil using a constructed nonpathogenic and heavy metal-tolerant bacterial consortium isolated from marine sponges.</title>
        <authorList>
            <person name="Dechsakulwatana C."/>
            <person name="Rungsihiranrut A."/>
            <person name="Muangchinda C."/>
            <person name="Ningthoujam R."/>
            <person name="Klankeo P."/>
            <person name="Pinyakong O."/>
        </authorList>
    </citation>
    <scope>NUCLEOTIDE SEQUENCE</scope>
    <source>
        <strain evidence="2">TL01-2</strain>
    </source>
</reference>
<dbReference type="RefSeq" id="WP_316909898.1">
    <property type="nucleotide sequence ID" value="NZ_JAPTGD010000001.1"/>
</dbReference>
<name>A0AAX6N2T9_PRIAR</name>
<organism evidence="2 3">
    <name type="scientific">Priestia aryabhattai</name>
    <name type="common">Bacillus aryabhattai</name>
    <dbReference type="NCBI Taxonomy" id="412384"/>
    <lineage>
        <taxon>Bacteria</taxon>
        <taxon>Bacillati</taxon>
        <taxon>Bacillota</taxon>
        <taxon>Bacilli</taxon>
        <taxon>Bacillales</taxon>
        <taxon>Bacillaceae</taxon>
        <taxon>Priestia</taxon>
    </lineage>
</organism>
<evidence type="ECO:0000313" key="3">
    <source>
        <dbReference type="Proteomes" id="UP001269400"/>
    </source>
</evidence>
<feature type="signal peptide" evidence="1">
    <location>
        <begin position="1"/>
        <end position="19"/>
    </location>
</feature>
<proteinExistence type="predicted"/>
<accession>A0AAX6N2T9</accession>
<evidence type="ECO:0000313" key="2">
    <source>
        <dbReference type="EMBL" id="MDU9690182.1"/>
    </source>
</evidence>
<dbReference type="AlphaFoldDB" id="A0AAX6N2T9"/>
<sequence>MKSIIATACIAFMVTSLMTACSEEKETVQAEPQKKVESTLTPAEKQERLEMEKLEKGILSYRESFKGGDYLISVLTGTYEKTNESSGTINAQIKVENVHDDGTAVNLSPLKFWIENEKTKQKVVGKALPNDAQIYNSLPQGQSIVFDVSFLIKDVKELDQFYLYIDSKNDPLDNVHWKLDNLETTQP</sequence>
<comment type="caution">
    <text evidence="2">The sequence shown here is derived from an EMBL/GenBank/DDBJ whole genome shotgun (WGS) entry which is preliminary data.</text>
</comment>
<keyword evidence="1" id="KW-0732">Signal</keyword>
<dbReference type="Proteomes" id="UP001269400">
    <property type="component" value="Unassembled WGS sequence"/>
</dbReference>
<protein>
    <recommendedName>
        <fullName evidence="4">DUF4352 domain-containing protein</fullName>
    </recommendedName>
</protein>
<feature type="chain" id="PRO_5043444475" description="DUF4352 domain-containing protein" evidence="1">
    <location>
        <begin position="20"/>
        <end position="187"/>
    </location>
</feature>
<gene>
    <name evidence="2" type="ORF">O0Q50_03310</name>
</gene>
<evidence type="ECO:0008006" key="4">
    <source>
        <dbReference type="Google" id="ProtNLM"/>
    </source>
</evidence>
<reference evidence="2" key="2">
    <citation type="submission" date="2022-12" db="EMBL/GenBank/DDBJ databases">
        <authorList>
            <person name="Dechsakulwatana C."/>
            <person name="Rungsihiranrut A."/>
            <person name="Muangchinda C."/>
            <person name="Ningthoujam R."/>
            <person name="Klankeo P."/>
            <person name="Pinyakong O."/>
        </authorList>
    </citation>
    <scope>NUCLEOTIDE SEQUENCE</scope>
    <source>
        <strain evidence="2">TL01-2</strain>
    </source>
</reference>
<evidence type="ECO:0000256" key="1">
    <source>
        <dbReference type="SAM" id="SignalP"/>
    </source>
</evidence>
<dbReference type="EMBL" id="JAPTGD010000001">
    <property type="protein sequence ID" value="MDU9690182.1"/>
    <property type="molecule type" value="Genomic_DNA"/>
</dbReference>